<name>A0A4S8MNX1_DENBC</name>
<protein>
    <submittedName>
        <fullName evidence="5">FAD/NAD(P)-binding domain-containing protein</fullName>
    </submittedName>
</protein>
<dbReference type="InterPro" id="IPR050346">
    <property type="entry name" value="FMO-like"/>
</dbReference>
<dbReference type="EMBL" id="ML179053">
    <property type="protein sequence ID" value="THV04678.1"/>
    <property type="molecule type" value="Genomic_DNA"/>
</dbReference>
<dbReference type="Pfam" id="PF00743">
    <property type="entry name" value="FMO-like"/>
    <property type="match status" value="1"/>
</dbReference>
<dbReference type="Gene3D" id="3.50.50.60">
    <property type="entry name" value="FAD/NAD(P)-binding domain"/>
    <property type="match status" value="2"/>
</dbReference>
<dbReference type="PRINTS" id="PR00411">
    <property type="entry name" value="PNDRDTASEI"/>
</dbReference>
<dbReference type="GO" id="GO:0004499">
    <property type="term" value="F:N,N-dimethylaniline monooxygenase activity"/>
    <property type="evidence" value="ECO:0007669"/>
    <property type="project" value="InterPro"/>
</dbReference>
<sequence length="564" mass="62816">MSDPRASSVGILGSGAAGLITAYTLLQDGFKNVTIITRDSTPGGIWADQRVYPGLTLNNVHGEFRFSMLPVPPAKDVTKRLSGFEMRDYMQKFTDQYLKGRIQYGLDIISVTRPNGQSSGWNVKVKDAKTSEKKTLQFDKVVSCTGGCHEPYIPEELSLASAKAVPFKGRVFHSSKFRSQLDELQTDGKDESALGEVVIVGGGKSAQDIAAYLANKGVKVTVVFETADAFLAVSSPLPDFIRRSRFLSILSPHSTLESRLERFLHTTSLGNKITHFIWKQIITGSFTAAGITDDSPLKNTHDAFWGIRINDEGVPKPDGFFMLAKAGKINVVSPARVASYASDGESVMLNNGGKLRADTIVLATGYTSSWHPIFDEETSVNLGLNRHPPHPQFLKTEGEWNHYVSLRDPPKAHASAKQWASSIYRGIVPAKNLLNRDFAINGALFTTNNGYAFEVVSHWISSYFLDDKNLKLPSSPEEALTLADRNGAWLRKRYPDMLLWVNESYSSNLCFWTWPQTIDELLKDMGLKTYRSGGNWLTWPFKVIELEEIKHLKEERDALRSQQK</sequence>
<dbReference type="InterPro" id="IPR020946">
    <property type="entry name" value="Flavin_mOase-like"/>
</dbReference>
<reference evidence="5 6" key="1">
    <citation type="journal article" date="2019" name="Nat. Ecol. Evol.">
        <title>Megaphylogeny resolves global patterns of mushroom evolution.</title>
        <authorList>
            <person name="Varga T."/>
            <person name="Krizsan K."/>
            <person name="Foldi C."/>
            <person name="Dima B."/>
            <person name="Sanchez-Garcia M."/>
            <person name="Sanchez-Ramirez S."/>
            <person name="Szollosi G.J."/>
            <person name="Szarkandi J.G."/>
            <person name="Papp V."/>
            <person name="Albert L."/>
            <person name="Andreopoulos W."/>
            <person name="Angelini C."/>
            <person name="Antonin V."/>
            <person name="Barry K.W."/>
            <person name="Bougher N.L."/>
            <person name="Buchanan P."/>
            <person name="Buyck B."/>
            <person name="Bense V."/>
            <person name="Catcheside P."/>
            <person name="Chovatia M."/>
            <person name="Cooper J."/>
            <person name="Damon W."/>
            <person name="Desjardin D."/>
            <person name="Finy P."/>
            <person name="Geml J."/>
            <person name="Haridas S."/>
            <person name="Hughes K."/>
            <person name="Justo A."/>
            <person name="Karasinski D."/>
            <person name="Kautmanova I."/>
            <person name="Kiss B."/>
            <person name="Kocsube S."/>
            <person name="Kotiranta H."/>
            <person name="LaButti K.M."/>
            <person name="Lechner B.E."/>
            <person name="Liimatainen K."/>
            <person name="Lipzen A."/>
            <person name="Lukacs Z."/>
            <person name="Mihaltcheva S."/>
            <person name="Morgado L.N."/>
            <person name="Niskanen T."/>
            <person name="Noordeloos M.E."/>
            <person name="Ohm R.A."/>
            <person name="Ortiz-Santana B."/>
            <person name="Ovrebo C."/>
            <person name="Racz N."/>
            <person name="Riley R."/>
            <person name="Savchenko A."/>
            <person name="Shiryaev A."/>
            <person name="Soop K."/>
            <person name="Spirin V."/>
            <person name="Szebenyi C."/>
            <person name="Tomsovsky M."/>
            <person name="Tulloss R.E."/>
            <person name="Uehling J."/>
            <person name="Grigoriev I.V."/>
            <person name="Vagvolgyi C."/>
            <person name="Papp T."/>
            <person name="Martin F.M."/>
            <person name="Miettinen O."/>
            <person name="Hibbett D.S."/>
            <person name="Nagy L.G."/>
        </authorList>
    </citation>
    <scope>NUCLEOTIDE SEQUENCE [LARGE SCALE GENOMIC DNA]</scope>
    <source>
        <strain evidence="5 6">CBS 962.96</strain>
    </source>
</reference>
<keyword evidence="3" id="KW-0274">FAD</keyword>
<dbReference type="PRINTS" id="PR00368">
    <property type="entry name" value="FADPNR"/>
</dbReference>
<proteinExistence type="inferred from homology"/>
<comment type="similarity">
    <text evidence="1">Belongs to the FMO family.</text>
</comment>
<dbReference type="InterPro" id="IPR036188">
    <property type="entry name" value="FAD/NAD-bd_sf"/>
</dbReference>
<dbReference type="GO" id="GO:0050660">
    <property type="term" value="F:flavin adenine dinucleotide binding"/>
    <property type="evidence" value="ECO:0007669"/>
    <property type="project" value="InterPro"/>
</dbReference>
<gene>
    <name evidence="5" type="ORF">K435DRAFT_961702</name>
</gene>
<accession>A0A4S8MNX1</accession>
<evidence type="ECO:0000256" key="1">
    <source>
        <dbReference type="ARBA" id="ARBA00009183"/>
    </source>
</evidence>
<keyword evidence="2" id="KW-0285">Flavoprotein</keyword>
<keyword evidence="6" id="KW-1185">Reference proteome</keyword>
<evidence type="ECO:0000313" key="6">
    <source>
        <dbReference type="Proteomes" id="UP000297245"/>
    </source>
</evidence>
<dbReference type="PANTHER" id="PTHR23023">
    <property type="entry name" value="DIMETHYLANILINE MONOOXYGENASE"/>
    <property type="match status" value="1"/>
</dbReference>
<dbReference type="SUPFAM" id="SSF51905">
    <property type="entry name" value="FAD/NAD(P)-binding domain"/>
    <property type="match status" value="2"/>
</dbReference>
<keyword evidence="4" id="KW-0560">Oxidoreductase</keyword>
<evidence type="ECO:0000256" key="2">
    <source>
        <dbReference type="ARBA" id="ARBA00022630"/>
    </source>
</evidence>
<dbReference type="OrthoDB" id="2915840at2759"/>
<evidence type="ECO:0000256" key="4">
    <source>
        <dbReference type="ARBA" id="ARBA00023002"/>
    </source>
</evidence>
<evidence type="ECO:0000313" key="5">
    <source>
        <dbReference type="EMBL" id="THV04678.1"/>
    </source>
</evidence>
<organism evidence="5 6">
    <name type="scientific">Dendrothele bispora (strain CBS 962.96)</name>
    <dbReference type="NCBI Taxonomy" id="1314807"/>
    <lineage>
        <taxon>Eukaryota</taxon>
        <taxon>Fungi</taxon>
        <taxon>Dikarya</taxon>
        <taxon>Basidiomycota</taxon>
        <taxon>Agaricomycotina</taxon>
        <taxon>Agaricomycetes</taxon>
        <taxon>Agaricomycetidae</taxon>
        <taxon>Agaricales</taxon>
        <taxon>Agaricales incertae sedis</taxon>
        <taxon>Dendrothele</taxon>
    </lineage>
</organism>
<dbReference type="Proteomes" id="UP000297245">
    <property type="component" value="Unassembled WGS sequence"/>
</dbReference>
<dbReference type="GO" id="GO:0050661">
    <property type="term" value="F:NADP binding"/>
    <property type="evidence" value="ECO:0007669"/>
    <property type="project" value="InterPro"/>
</dbReference>
<evidence type="ECO:0000256" key="3">
    <source>
        <dbReference type="ARBA" id="ARBA00022827"/>
    </source>
</evidence>
<dbReference type="AlphaFoldDB" id="A0A4S8MNX1"/>